<proteinExistence type="predicted"/>
<dbReference type="OrthoDB" id="5772740at2"/>
<keyword evidence="1" id="KW-0175">Coiled coil</keyword>
<dbReference type="AlphaFoldDB" id="A0A1Z4VQS2"/>
<evidence type="ECO:0000256" key="1">
    <source>
        <dbReference type="SAM" id="Coils"/>
    </source>
</evidence>
<sequence length="97" mass="11279">MNHTDQLIEQHIREYEARLKRIDELMARAGSKGVTPATHAELAEIRDQRQALAGKVETLRQTPQEQWEKDEIRQAGPMAVWDVVAQKLEHLLERLEK</sequence>
<accession>A0A1Z4VQS2</accession>
<dbReference type="RefSeq" id="WP_096366127.1">
    <property type="nucleotide sequence ID" value="NZ_AP018052.1"/>
</dbReference>
<dbReference type="Proteomes" id="UP000218765">
    <property type="component" value="Chromosome"/>
</dbReference>
<reference evidence="2 3" key="1">
    <citation type="submission" date="2017-05" db="EMBL/GenBank/DDBJ databases">
        <title>Thiocyanate degradation by Thiohalobacter thiocyanaticus FOKN1.</title>
        <authorList>
            <person name="Oshiki M."/>
            <person name="Fukushima T."/>
            <person name="Kawano S."/>
            <person name="Nakagawa J."/>
        </authorList>
    </citation>
    <scope>NUCLEOTIDE SEQUENCE [LARGE SCALE GENOMIC DNA]</scope>
    <source>
        <strain evidence="2 3">FOKN1</strain>
    </source>
</reference>
<keyword evidence="3" id="KW-1185">Reference proteome</keyword>
<feature type="coiled-coil region" evidence="1">
    <location>
        <begin position="8"/>
        <end position="62"/>
    </location>
</feature>
<organism evidence="2 3">
    <name type="scientific">Thiohalobacter thiocyanaticus</name>
    <dbReference type="NCBI Taxonomy" id="585455"/>
    <lineage>
        <taxon>Bacteria</taxon>
        <taxon>Pseudomonadati</taxon>
        <taxon>Pseudomonadota</taxon>
        <taxon>Gammaproteobacteria</taxon>
        <taxon>Thiohalobacterales</taxon>
        <taxon>Thiohalobacteraceae</taxon>
        <taxon>Thiohalobacter</taxon>
    </lineage>
</organism>
<dbReference type="EMBL" id="AP018052">
    <property type="protein sequence ID" value="BAZ93989.1"/>
    <property type="molecule type" value="Genomic_DNA"/>
</dbReference>
<evidence type="ECO:0000313" key="3">
    <source>
        <dbReference type="Proteomes" id="UP000218765"/>
    </source>
</evidence>
<name>A0A1Z4VQS2_9GAMM</name>
<protein>
    <submittedName>
        <fullName evidence="2">ABC-type dipeptide/oligopeptide/nickel transporters, permease components</fullName>
    </submittedName>
</protein>
<evidence type="ECO:0000313" key="2">
    <source>
        <dbReference type="EMBL" id="BAZ93989.1"/>
    </source>
</evidence>
<gene>
    <name evidence="2" type="ORF">FOKN1_1601</name>
</gene>
<dbReference type="KEGG" id="ttc:FOKN1_1601"/>